<keyword evidence="3" id="KW-0067">ATP-binding</keyword>
<dbReference type="Gene3D" id="1.10.150.20">
    <property type="entry name" value="5' to 3' exonuclease, C-terminal subdomain"/>
    <property type="match status" value="1"/>
</dbReference>
<accession>T0YGS6</accession>
<keyword evidence="3" id="KW-0378">Hydrolase</keyword>
<keyword evidence="3" id="KW-0347">Helicase</keyword>
<keyword evidence="3" id="KW-0547">Nucleotide-binding</keyword>
<organism evidence="3">
    <name type="scientific">mine drainage metagenome</name>
    <dbReference type="NCBI Taxonomy" id="410659"/>
    <lineage>
        <taxon>unclassified sequences</taxon>
        <taxon>metagenomes</taxon>
        <taxon>ecological metagenomes</taxon>
    </lineage>
</organism>
<feature type="domain" description="ATP-dependent DNA helicase Hel308-like" evidence="2">
    <location>
        <begin position="18"/>
        <end position="95"/>
    </location>
</feature>
<dbReference type="Pfam" id="PF21280">
    <property type="entry name" value="Helicase_dom4_arc"/>
    <property type="match status" value="1"/>
</dbReference>
<name>T0YGS6_9ZZZZ</name>
<dbReference type="EMBL" id="AUZZ01009870">
    <property type="protein sequence ID" value="EQD32293.1"/>
    <property type="molecule type" value="Genomic_DNA"/>
</dbReference>
<evidence type="ECO:0000256" key="1">
    <source>
        <dbReference type="SAM" id="MobiDB-lite"/>
    </source>
</evidence>
<evidence type="ECO:0000259" key="2">
    <source>
        <dbReference type="Pfam" id="PF21280"/>
    </source>
</evidence>
<feature type="non-terminal residue" evidence="3">
    <location>
        <position position="211"/>
    </location>
</feature>
<dbReference type="InterPro" id="IPR048772">
    <property type="entry name" value="Hel308-like_dom4"/>
</dbReference>
<sequence>GLAPALLLKPEEDELLPDFDSFLGTLKTASLLEAWLDDRRTLVEITGTFHIGAGDLRTRVERAEWLLSAMAELARRERRGVARALDLLSLRVRYGIREELSELVLLRGIGRVRSRLLYDAGWRDVATLAKADLPAVSGVLGSPALAEGVLDQARSYHHPSRAVRSPPATGARLEPGRGRGERSDLRALEIEALRAGGFRPPESSDPGRRPG</sequence>
<dbReference type="GO" id="GO:0004386">
    <property type="term" value="F:helicase activity"/>
    <property type="evidence" value="ECO:0007669"/>
    <property type="project" value="UniProtKB-KW"/>
</dbReference>
<evidence type="ECO:0000313" key="3">
    <source>
        <dbReference type="EMBL" id="EQD32293.1"/>
    </source>
</evidence>
<protein>
    <submittedName>
        <fullName evidence="3">Ski2-like helicase</fullName>
    </submittedName>
</protein>
<dbReference type="AlphaFoldDB" id="T0YGS6"/>
<dbReference type="SUPFAM" id="SSF158702">
    <property type="entry name" value="Sec63 N-terminal domain-like"/>
    <property type="match status" value="1"/>
</dbReference>
<feature type="compositionally biased region" description="Basic and acidic residues" evidence="1">
    <location>
        <begin position="174"/>
        <end position="183"/>
    </location>
</feature>
<comment type="caution">
    <text evidence="3">The sequence shown here is derived from an EMBL/GenBank/DDBJ whole genome shotgun (WGS) entry which is preliminary data.</text>
</comment>
<reference evidence="3" key="2">
    <citation type="journal article" date="2014" name="ISME J.">
        <title>Microbial stratification in low pH oxic and suboxic macroscopic growths along an acid mine drainage.</title>
        <authorList>
            <person name="Mendez-Garcia C."/>
            <person name="Mesa V."/>
            <person name="Sprenger R.R."/>
            <person name="Richter M."/>
            <person name="Diez M.S."/>
            <person name="Solano J."/>
            <person name="Bargiela R."/>
            <person name="Golyshina O.V."/>
            <person name="Manteca A."/>
            <person name="Ramos J.L."/>
            <person name="Gallego J.R."/>
            <person name="Llorente I."/>
            <person name="Martins Dos Santos V.A."/>
            <person name="Jensen O.N."/>
            <person name="Pelaez A.I."/>
            <person name="Sanchez J."/>
            <person name="Ferrer M."/>
        </authorList>
    </citation>
    <scope>NUCLEOTIDE SEQUENCE</scope>
</reference>
<reference evidence="3" key="1">
    <citation type="submission" date="2013-08" db="EMBL/GenBank/DDBJ databases">
        <authorList>
            <person name="Mendez C."/>
            <person name="Richter M."/>
            <person name="Ferrer M."/>
            <person name="Sanchez J."/>
        </authorList>
    </citation>
    <scope>NUCLEOTIDE SEQUENCE</scope>
</reference>
<proteinExistence type="predicted"/>
<dbReference type="Gene3D" id="1.10.3380.30">
    <property type="match status" value="1"/>
</dbReference>
<feature type="non-terminal residue" evidence="3">
    <location>
        <position position="1"/>
    </location>
</feature>
<feature type="region of interest" description="Disordered" evidence="1">
    <location>
        <begin position="156"/>
        <end position="183"/>
    </location>
</feature>
<gene>
    <name evidence="3" type="ORF">B2A_13634</name>
</gene>